<protein>
    <submittedName>
        <fullName evidence="2">Uncharacterized protein</fullName>
    </submittedName>
</protein>
<gene>
    <name evidence="2" type="ORF">DM02DRAFT_626820</name>
</gene>
<organism evidence="2 3">
    <name type="scientific">Periconia macrospinosa</name>
    <dbReference type="NCBI Taxonomy" id="97972"/>
    <lineage>
        <taxon>Eukaryota</taxon>
        <taxon>Fungi</taxon>
        <taxon>Dikarya</taxon>
        <taxon>Ascomycota</taxon>
        <taxon>Pezizomycotina</taxon>
        <taxon>Dothideomycetes</taxon>
        <taxon>Pleosporomycetidae</taxon>
        <taxon>Pleosporales</taxon>
        <taxon>Massarineae</taxon>
        <taxon>Periconiaceae</taxon>
        <taxon>Periconia</taxon>
    </lineage>
</organism>
<proteinExistence type="predicted"/>
<evidence type="ECO:0000256" key="1">
    <source>
        <dbReference type="SAM" id="SignalP"/>
    </source>
</evidence>
<name>A0A2V1DVW6_9PLEO</name>
<feature type="chain" id="PRO_5016025343" evidence="1">
    <location>
        <begin position="21"/>
        <end position="118"/>
    </location>
</feature>
<accession>A0A2V1DVW6</accession>
<dbReference type="AlphaFoldDB" id="A0A2V1DVW6"/>
<reference evidence="2 3" key="1">
    <citation type="journal article" date="2018" name="Sci. Rep.">
        <title>Comparative genomics provides insights into the lifestyle and reveals functional heterogeneity of dark septate endophytic fungi.</title>
        <authorList>
            <person name="Knapp D.G."/>
            <person name="Nemeth J.B."/>
            <person name="Barry K."/>
            <person name="Hainaut M."/>
            <person name="Henrissat B."/>
            <person name="Johnson J."/>
            <person name="Kuo A."/>
            <person name="Lim J.H.P."/>
            <person name="Lipzen A."/>
            <person name="Nolan M."/>
            <person name="Ohm R.A."/>
            <person name="Tamas L."/>
            <person name="Grigoriev I.V."/>
            <person name="Spatafora J.W."/>
            <person name="Nagy L.G."/>
            <person name="Kovacs G.M."/>
        </authorList>
    </citation>
    <scope>NUCLEOTIDE SEQUENCE [LARGE SCALE GENOMIC DNA]</scope>
    <source>
        <strain evidence="2 3">DSE2036</strain>
    </source>
</reference>
<keyword evidence="3" id="KW-1185">Reference proteome</keyword>
<dbReference type="Proteomes" id="UP000244855">
    <property type="component" value="Unassembled WGS sequence"/>
</dbReference>
<evidence type="ECO:0000313" key="3">
    <source>
        <dbReference type="Proteomes" id="UP000244855"/>
    </source>
</evidence>
<dbReference type="EMBL" id="KZ805344">
    <property type="protein sequence ID" value="PVI02311.1"/>
    <property type="molecule type" value="Genomic_DNA"/>
</dbReference>
<keyword evidence="1" id="KW-0732">Signal</keyword>
<feature type="signal peptide" evidence="1">
    <location>
        <begin position="1"/>
        <end position="20"/>
    </location>
</feature>
<sequence>MRSIIPVAFTVLRLLTLAQASAEEKQKEEEKPILMAPSCGSGQAKCCSGDQQLAGELITNCITYAPDSGVCQVESNIYCCNTCLSVVHHEPYSSKFAFWMEIHVAPKLYLETPKDRFL</sequence>
<evidence type="ECO:0000313" key="2">
    <source>
        <dbReference type="EMBL" id="PVI02311.1"/>
    </source>
</evidence>